<dbReference type="RefSeq" id="WP_043068164.1">
    <property type="nucleotide sequence ID" value="NZ_BJOA01000005.1"/>
</dbReference>
<evidence type="ECO:0000313" key="1">
    <source>
        <dbReference type="EMBL" id="KON98237.1"/>
    </source>
</evidence>
<protein>
    <submittedName>
        <fullName evidence="2">Iron-sulphur cluster biosynthesis</fullName>
    </submittedName>
</protein>
<keyword evidence="3" id="KW-1185">Reference proteome</keyword>
<dbReference type="AlphaFoldDB" id="A0A0D1XCN2"/>
<name>A0A0D1XCN2_ANEMI</name>
<proteinExistence type="predicted"/>
<accession>A0A0D1XCN2</accession>
<reference evidence="2 4" key="2">
    <citation type="submission" date="2016-10" db="EMBL/GenBank/DDBJ databases">
        <authorList>
            <person name="de Groot N.N."/>
        </authorList>
    </citation>
    <scope>NUCLEOTIDE SEQUENCE [LARGE SCALE GENOMIC DNA]</scope>
    <source>
        <strain evidence="2 4">DSM 2895</strain>
    </source>
</reference>
<dbReference type="PATRIC" id="fig|47500.8.peg.3606"/>
<dbReference type="GeneID" id="42308422"/>
<reference evidence="1 3" key="1">
    <citation type="submission" date="2015-07" db="EMBL/GenBank/DDBJ databases">
        <title>Fjat-14205 dsm 2895.</title>
        <authorList>
            <person name="Liu B."/>
            <person name="Wang J."/>
            <person name="Zhu Y."/>
            <person name="Liu G."/>
            <person name="Chen Q."/>
            <person name="Chen Z."/>
            <person name="Lan J."/>
            <person name="Che J."/>
            <person name="Ge C."/>
            <person name="Shi H."/>
            <person name="Pan Z."/>
            <person name="Liu X."/>
        </authorList>
    </citation>
    <scope>NUCLEOTIDE SEQUENCE [LARGE SCALE GENOMIC DNA]</scope>
    <source>
        <strain evidence="1 3">DSM 2895</strain>
    </source>
</reference>
<evidence type="ECO:0000313" key="2">
    <source>
        <dbReference type="EMBL" id="SDI09292.1"/>
    </source>
</evidence>
<dbReference type="Proteomes" id="UP000182836">
    <property type="component" value="Unassembled WGS sequence"/>
</dbReference>
<evidence type="ECO:0000313" key="3">
    <source>
        <dbReference type="Proteomes" id="UP000037269"/>
    </source>
</evidence>
<organism evidence="1 3">
    <name type="scientific">Aneurinibacillus migulanus</name>
    <name type="common">Bacillus migulanus</name>
    <dbReference type="NCBI Taxonomy" id="47500"/>
    <lineage>
        <taxon>Bacteria</taxon>
        <taxon>Bacillati</taxon>
        <taxon>Bacillota</taxon>
        <taxon>Bacilli</taxon>
        <taxon>Bacillales</taxon>
        <taxon>Paenibacillaceae</taxon>
        <taxon>Aneurinibacillus group</taxon>
        <taxon>Aneurinibacillus</taxon>
    </lineage>
</organism>
<gene>
    <name evidence="1" type="ORF">AF333_25195</name>
    <name evidence="2" type="ORF">SAMN04487909_101524</name>
</gene>
<dbReference type="Proteomes" id="UP000037269">
    <property type="component" value="Unassembled WGS sequence"/>
</dbReference>
<dbReference type="EMBL" id="LGUG01000004">
    <property type="protein sequence ID" value="KON98237.1"/>
    <property type="molecule type" value="Genomic_DNA"/>
</dbReference>
<dbReference type="OrthoDB" id="2874539at2"/>
<sequence length="106" mass="11997">MLRITPAARKEAATKLKTPQRLSILGILEGGCGFTMRFSLIQGDIPSSSFNCIQEDGIIYCLDTYITEMYPEAFTLDYVENQGFRLYTDSQYMATHLKILDSVEQV</sequence>
<dbReference type="EMBL" id="FNED01000001">
    <property type="protein sequence ID" value="SDI09292.1"/>
    <property type="molecule type" value="Genomic_DNA"/>
</dbReference>
<evidence type="ECO:0000313" key="4">
    <source>
        <dbReference type="Proteomes" id="UP000182836"/>
    </source>
</evidence>